<dbReference type="PANTHER" id="PTHR11717:SF7">
    <property type="entry name" value="LOW MOLECULAR WEIGHT PHOSPHOTYROSINE PROTEIN PHOSPHATASE"/>
    <property type="match status" value="1"/>
</dbReference>
<evidence type="ECO:0000256" key="1">
    <source>
        <dbReference type="ARBA" id="ARBA00011063"/>
    </source>
</evidence>
<dbReference type="AlphaFoldDB" id="A0A1G7ZQI1"/>
<evidence type="ECO:0000256" key="2">
    <source>
        <dbReference type="ARBA" id="ARBA00013064"/>
    </source>
</evidence>
<dbReference type="EC" id="3.1.3.48" evidence="2"/>
<dbReference type="Proteomes" id="UP000199163">
    <property type="component" value="Unassembled WGS sequence"/>
</dbReference>
<evidence type="ECO:0000256" key="3">
    <source>
        <dbReference type="ARBA" id="ARBA00022801"/>
    </source>
</evidence>
<dbReference type="FunFam" id="3.40.50.2300:FF:000113">
    <property type="entry name" value="Low molecular weight protein-tyrosine-phosphatase"/>
    <property type="match status" value="1"/>
</dbReference>
<comment type="catalytic activity">
    <reaction evidence="5">
        <text>O-phospho-L-tyrosyl-[protein] + H2O = L-tyrosyl-[protein] + phosphate</text>
        <dbReference type="Rhea" id="RHEA:10684"/>
        <dbReference type="Rhea" id="RHEA-COMP:10136"/>
        <dbReference type="Rhea" id="RHEA-COMP:20101"/>
        <dbReference type="ChEBI" id="CHEBI:15377"/>
        <dbReference type="ChEBI" id="CHEBI:43474"/>
        <dbReference type="ChEBI" id="CHEBI:46858"/>
        <dbReference type="ChEBI" id="CHEBI:61978"/>
        <dbReference type="EC" id="3.1.3.48"/>
    </reaction>
</comment>
<dbReference type="OrthoDB" id="9784339at2"/>
<dbReference type="PRINTS" id="PR00719">
    <property type="entry name" value="LMWPTPASE"/>
</dbReference>
<reference evidence="8 9" key="1">
    <citation type="submission" date="2016-10" db="EMBL/GenBank/DDBJ databases">
        <authorList>
            <person name="de Groot N.N."/>
        </authorList>
    </citation>
    <scope>NUCLEOTIDE SEQUENCE [LARGE SCALE GENOMIC DNA]</scope>
    <source>
        <strain evidence="8 9">DSM 21632</strain>
    </source>
</reference>
<protein>
    <recommendedName>
        <fullName evidence="2">protein-tyrosine-phosphatase</fullName>
        <ecNumber evidence="2">3.1.3.48</ecNumber>
    </recommendedName>
</protein>
<dbReference type="SUPFAM" id="SSF52788">
    <property type="entry name" value="Phosphotyrosine protein phosphatases I"/>
    <property type="match status" value="1"/>
</dbReference>
<dbReference type="Pfam" id="PF01451">
    <property type="entry name" value="LMWPc"/>
    <property type="match status" value="1"/>
</dbReference>
<proteinExistence type="inferred from homology"/>
<dbReference type="GO" id="GO:0004725">
    <property type="term" value="F:protein tyrosine phosphatase activity"/>
    <property type="evidence" value="ECO:0007669"/>
    <property type="project" value="UniProtKB-EC"/>
</dbReference>
<dbReference type="InterPro" id="IPR017867">
    <property type="entry name" value="Tyr_phospatase_low_mol_wt"/>
</dbReference>
<dbReference type="STRING" id="568899.SAMN05192534_101646"/>
<feature type="active site" description="Nucleophile" evidence="6">
    <location>
        <position position="9"/>
    </location>
</feature>
<evidence type="ECO:0000313" key="8">
    <source>
        <dbReference type="EMBL" id="SDH10895.1"/>
    </source>
</evidence>
<dbReference type="RefSeq" id="WP_091271087.1">
    <property type="nucleotide sequence ID" value="NZ_FNDK01000001.1"/>
</dbReference>
<evidence type="ECO:0000256" key="4">
    <source>
        <dbReference type="ARBA" id="ARBA00022912"/>
    </source>
</evidence>
<keyword evidence="9" id="KW-1185">Reference proteome</keyword>
<dbReference type="Gene3D" id="3.40.50.2300">
    <property type="match status" value="1"/>
</dbReference>
<feature type="domain" description="Phosphotyrosine protein phosphatase I" evidence="7">
    <location>
        <begin position="3"/>
        <end position="151"/>
    </location>
</feature>
<comment type="similarity">
    <text evidence="1">Belongs to the low molecular weight phosphotyrosine protein phosphatase family.</text>
</comment>
<dbReference type="CDD" id="cd16343">
    <property type="entry name" value="LMWPTP"/>
    <property type="match status" value="1"/>
</dbReference>
<name>A0A1G7ZQI1_9BACI</name>
<dbReference type="EMBL" id="FNDK01000001">
    <property type="protein sequence ID" value="SDH10895.1"/>
    <property type="molecule type" value="Genomic_DNA"/>
</dbReference>
<keyword evidence="4" id="KW-0904">Protein phosphatase</keyword>
<evidence type="ECO:0000259" key="7">
    <source>
        <dbReference type="SMART" id="SM00226"/>
    </source>
</evidence>
<evidence type="ECO:0000256" key="6">
    <source>
        <dbReference type="PIRSR" id="PIRSR617867-1"/>
    </source>
</evidence>
<evidence type="ECO:0000313" key="9">
    <source>
        <dbReference type="Proteomes" id="UP000199163"/>
    </source>
</evidence>
<feature type="active site" evidence="6">
    <location>
        <position position="15"/>
    </location>
</feature>
<accession>A0A1G7ZQI1</accession>
<dbReference type="SMART" id="SM00226">
    <property type="entry name" value="LMWPc"/>
    <property type="match status" value="1"/>
</dbReference>
<dbReference type="InterPro" id="IPR036196">
    <property type="entry name" value="Ptyr_pPase_sf"/>
</dbReference>
<keyword evidence="3" id="KW-0378">Hydrolase</keyword>
<evidence type="ECO:0000256" key="5">
    <source>
        <dbReference type="ARBA" id="ARBA00051722"/>
    </source>
</evidence>
<organism evidence="8 9">
    <name type="scientific">Alteribacillus persepolensis</name>
    <dbReference type="NCBI Taxonomy" id="568899"/>
    <lineage>
        <taxon>Bacteria</taxon>
        <taxon>Bacillati</taxon>
        <taxon>Bacillota</taxon>
        <taxon>Bacilli</taxon>
        <taxon>Bacillales</taxon>
        <taxon>Bacillaceae</taxon>
        <taxon>Alteribacillus</taxon>
    </lineage>
</organism>
<dbReference type="InterPro" id="IPR023485">
    <property type="entry name" value="Ptyr_pPase"/>
</dbReference>
<dbReference type="InterPro" id="IPR050438">
    <property type="entry name" value="LMW_PTPase"/>
</dbReference>
<feature type="active site" description="Proton donor" evidence="6">
    <location>
        <position position="127"/>
    </location>
</feature>
<sequence>MTINVLFVCLGNICRSPMAEAVFRQKVKEDGLEDVIVADSAGTGHWHIGKAPHEGTQQLLKEKNIPCEGLKARLLTEEDNTHFAYIIAMDKANQRDIKQLFANTSSSAFIGKLLDFHPNLRGEDVPDPYFTGNFNEVYDMVETSCDHLLQWIQRRESL</sequence>
<dbReference type="PANTHER" id="PTHR11717">
    <property type="entry name" value="LOW MOLECULAR WEIGHT PROTEIN TYROSINE PHOSPHATASE"/>
    <property type="match status" value="1"/>
</dbReference>
<gene>
    <name evidence="8" type="ORF">SAMN05192534_101646</name>
</gene>